<dbReference type="EMBL" id="MHJG01000007">
    <property type="protein sequence ID" value="OGY64220.1"/>
    <property type="molecule type" value="Genomic_DNA"/>
</dbReference>
<gene>
    <name evidence="1" type="ORF">A3B92_03655</name>
</gene>
<dbReference type="AlphaFoldDB" id="A0A1G1ZK17"/>
<dbReference type="STRING" id="1798404.A3B92_03655"/>
<sequence length="89" mass="10653">MKKDKVTIEKLAIMVQGGFSEVGKRLDKHDKNFEEIKEWQRFADGKFDVLEHELLSIKRDLENVIDRREFEVLKERVGRLERVLVNKKK</sequence>
<dbReference type="Proteomes" id="UP000177960">
    <property type="component" value="Unassembled WGS sequence"/>
</dbReference>
<evidence type="ECO:0000313" key="1">
    <source>
        <dbReference type="EMBL" id="OGY64220.1"/>
    </source>
</evidence>
<accession>A0A1G1ZK17</accession>
<name>A0A1G1ZK17_9BACT</name>
<comment type="caution">
    <text evidence="1">The sequence shown here is derived from an EMBL/GenBank/DDBJ whole genome shotgun (WGS) entry which is preliminary data.</text>
</comment>
<evidence type="ECO:0000313" key="2">
    <source>
        <dbReference type="Proteomes" id="UP000177960"/>
    </source>
</evidence>
<protein>
    <submittedName>
        <fullName evidence="1">Uncharacterized protein</fullName>
    </submittedName>
</protein>
<proteinExistence type="predicted"/>
<organism evidence="1 2">
    <name type="scientific">Candidatus Harrisonbacteria bacterium RIFCSPHIGHO2_02_FULL_42_16</name>
    <dbReference type="NCBI Taxonomy" id="1798404"/>
    <lineage>
        <taxon>Bacteria</taxon>
        <taxon>Candidatus Harrisoniibacteriota</taxon>
    </lineage>
</organism>
<reference evidence="1 2" key="1">
    <citation type="journal article" date="2016" name="Nat. Commun.">
        <title>Thousands of microbial genomes shed light on interconnected biogeochemical processes in an aquifer system.</title>
        <authorList>
            <person name="Anantharaman K."/>
            <person name="Brown C.T."/>
            <person name="Hug L.A."/>
            <person name="Sharon I."/>
            <person name="Castelle C.J."/>
            <person name="Probst A.J."/>
            <person name="Thomas B.C."/>
            <person name="Singh A."/>
            <person name="Wilkins M.J."/>
            <person name="Karaoz U."/>
            <person name="Brodie E.L."/>
            <person name="Williams K.H."/>
            <person name="Hubbard S.S."/>
            <person name="Banfield J.F."/>
        </authorList>
    </citation>
    <scope>NUCLEOTIDE SEQUENCE [LARGE SCALE GENOMIC DNA]</scope>
</reference>